<feature type="transmembrane region" description="Helical" evidence="8">
    <location>
        <begin position="215"/>
        <end position="232"/>
    </location>
</feature>
<protein>
    <submittedName>
        <fullName evidence="9">Bile acid:sodium symporter</fullName>
    </submittedName>
</protein>
<evidence type="ECO:0000256" key="4">
    <source>
        <dbReference type="ARBA" id="ARBA00022475"/>
    </source>
</evidence>
<feature type="transmembrane region" description="Helical" evidence="8">
    <location>
        <begin position="84"/>
        <end position="106"/>
    </location>
</feature>
<evidence type="ECO:0000313" key="9">
    <source>
        <dbReference type="EMBL" id="PMP83407.1"/>
    </source>
</evidence>
<feature type="transmembrane region" description="Helical" evidence="8">
    <location>
        <begin position="144"/>
        <end position="165"/>
    </location>
</feature>
<evidence type="ECO:0000256" key="1">
    <source>
        <dbReference type="ARBA" id="ARBA00004651"/>
    </source>
</evidence>
<keyword evidence="7 8" id="KW-0472">Membrane</keyword>
<comment type="caution">
    <text evidence="9">The sequence shown here is derived from an EMBL/GenBank/DDBJ whole genome shotgun (WGS) entry which is preliminary data.</text>
</comment>
<evidence type="ECO:0000256" key="2">
    <source>
        <dbReference type="ARBA" id="ARBA00010110"/>
    </source>
</evidence>
<evidence type="ECO:0000256" key="7">
    <source>
        <dbReference type="ARBA" id="ARBA00023136"/>
    </source>
</evidence>
<evidence type="ECO:0000256" key="5">
    <source>
        <dbReference type="ARBA" id="ARBA00022692"/>
    </source>
</evidence>
<dbReference type="InterPro" id="IPR038770">
    <property type="entry name" value="Na+/solute_symporter_sf"/>
</dbReference>
<proteinExistence type="inferred from homology"/>
<feature type="transmembrane region" description="Helical" evidence="8">
    <location>
        <begin position="293"/>
        <end position="314"/>
    </location>
</feature>
<evidence type="ECO:0000256" key="6">
    <source>
        <dbReference type="ARBA" id="ARBA00022989"/>
    </source>
</evidence>
<dbReference type="AlphaFoldDB" id="A0A2J6X890"/>
<keyword evidence="6 8" id="KW-1133">Transmembrane helix</keyword>
<comment type="subcellular location">
    <subcellularLocation>
        <location evidence="1">Cell membrane</location>
        <topology evidence="1">Multi-pass membrane protein</topology>
    </subcellularLocation>
</comment>
<comment type="similarity">
    <text evidence="2">Belongs to the arsenical resistance-3 (ACR3) (TC 2.A.59) family.</text>
</comment>
<organism evidence="9 10">
    <name type="scientific">Caldisericum exile</name>
    <dbReference type="NCBI Taxonomy" id="693075"/>
    <lineage>
        <taxon>Bacteria</taxon>
        <taxon>Pseudomonadati</taxon>
        <taxon>Caldisericota/Cryosericota group</taxon>
        <taxon>Caldisericota</taxon>
        <taxon>Caldisericia</taxon>
        <taxon>Caldisericales</taxon>
        <taxon>Caldisericaceae</taxon>
        <taxon>Caldisericum</taxon>
    </lineage>
</organism>
<evidence type="ECO:0000256" key="3">
    <source>
        <dbReference type="ARBA" id="ARBA00022448"/>
    </source>
</evidence>
<accession>A0A2J6X890</accession>
<evidence type="ECO:0000256" key="8">
    <source>
        <dbReference type="SAM" id="Phobius"/>
    </source>
</evidence>
<dbReference type="GO" id="GO:0015105">
    <property type="term" value="F:arsenite transmembrane transporter activity"/>
    <property type="evidence" value="ECO:0007669"/>
    <property type="project" value="TreeGrafter"/>
</dbReference>
<dbReference type="PANTHER" id="PTHR43057">
    <property type="entry name" value="ARSENITE EFFLUX TRANSPORTER"/>
    <property type="match status" value="1"/>
</dbReference>
<evidence type="ECO:0000313" key="10">
    <source>
        <dbReference type="Proteomes" id="UP000236910"/>
    </source>
</evidence>
<dbReference type="Pfam" id="PF01758">
    <property type="entry name" value="SBF"/>
    <property type="match status" value="1"/>
</dbReference>
<reference evidence="9 10" key="1">
    <citation type="submission" date="2018-01" db="EMBL/GenBank/DDBJ databases">
        <title>Metagenomic assembled genomes from two thermal pools in the Uzon Caldera, Kamchatka, Russia.</title>
        <authorList>
            <person name="Wilkins L."/>
            <person name="Ettinger C."/>
        </authorList>
    </citation>
    <scope>NUCLEOTIDE SEQUENCE [LARGE SCALE GENOMIC DNA]</scope>
    <source>
        <strain evidence="9">ARK-10</strain>
    </source>
</reference>
<dbReference type="GO" id="GO:0015297">
    <property type="term" value="F:antiporter activity"/>
    <property type="evidence" value="ECO:0007669"/>
    <property type="project" value="InterPro"/>
</dbReference>
<dbReference type="InterPro" id="IPR004706">
    <property type="entry name" value="Arsenical-R_Acr3"/>
</dbReference>
<dbReference type="GO" id="GO:0015104">
    <property type="term" value="F:antimonite transmembrane transporter activity"/>
    <property type="evidence" value="ECO:0007669"/>
    <property type="project" value="TreeGrafter"/>
</dbReference>
<keyword evidence="4" id="KW-1003">Cell membrane</keyword>
<dbReference type="GO" id="GO:0005886">
    <property type="term" value="C:plasma membrane"/>
    <property type="evidence" value="ECO:0007669"/>
    <property type="project" value="UniProtKB-SubCell"/>
</dbReference>
<sequence length="355" mass="39239">MNERLEIGKMEKLKQHLDKYLLVYVGIAMVVGLAIGFPLFKQIGTIKPFLQVLNLVIIVFMIYPMMVGLNFGELKNISKMWKQFLFGLAIGLVYAPLLMALLIRIIPMNSYLSFGLILVFAVPCSSMAIAATGLAKGNTELSTILVAIQFILALAVVPLWLSIFGSSFHVPFPMFEIIQTLIIIVAIPMLLGFATKSTIESKGGKKALSKARASLPAMSLLALFTMIFLIFMEQAHLITSQWQSVLVTLAPLTLYYVITILLLTVVDLILMVKYRDHMAIVFTSVGKNEGTAMAIALAGGIGLAAVPAAIAPLIQVPLLATYLKFHWQIAGLFSKRSHRLVNEYELYEIKETEER</sequence>
<dbReference type="PANTHER" id="PTHR43057:SF1">
    <property type="entry name" value="ARSENICAL-RESISTANCE PROTEIN 3"/>
    <property type="match status" value="1"/>
</dbReference>
<name>A0A2J6X890_9BACT</name>
<dbReference type="Gene3D" id="1.20.1530.20">
    <property type="match status" value="1"/>
</dbReference>
<feature type="transmembrane region" description="Helical" evidence="8">
    <location>
        <begin position="177"/>
        <end position="194"/>
    </location>
</feature>
<feature type="transmembrane region" description="Helical" evidence="8">
    <location>
        <begin position="52"/>
        <end position="72"/>
    </location>
</feature>
<dbReference type="InterPro" id="IPR002657">
    <property type="entry name" value="BilAc:Na_symport/Acr3"/>
</dbReference>
<keyword evidence="5 8" id="KW-0812">Transmembrane</keyword>
<dbReference type="Proteomes" id="UP000236910">
    <property type="component" value="Unassembled WGS sequence"/>
</dbReference>
<feature type="transmembrane region" description="Helical" evidence="8">
    <location>
        <begin position="252"/>
        <end position="272"/>
    </location>
</feature>
<feature type="transmembrane region" description="Helical" evidence="8">
    <location>
        <begin position="112"/>
        <end position="132"/>
    </location>
</feature>
<feature type="transmembrane region" description="Helical" evidence="8">
    <location>
        <begin position="21"/>
        <end position="40"/>
    </location>
</feature>
<gene>
    <name evidence="9" type="ORF">C0175_01835</name>
</gene>
<keyword evidence="3" id="KW-0813">Transport</keyword>
<dbReference type="EMBL" id="PNIX01000108">
    <property type="protein sequence ID" value="PMP83407.1"/>
    <property type="molecule type" value="Genomic_DNA"/>
</dbReference>